<gene>
    <name evidence="2" type="ORF">DFH08DRAFT_821971</name>
</gene>
<keyword evidence="3" id="KW-1185">Reference proteome</keyword>
<feature type="chain" id="PRO_5042094799" evidence="1">
    <location>
        <begin position="19"/>
        <end position="102"/>
    </location>
</feature>
<evidence type="ECO:0000256" key="1">
    <source>
        <dbReference type="SAM" id="SignalP"/>
    </source>
</evidence>
<protein>
    <submittedName>
        <fullName evidence="2">Uncharacterized protein</fullName>
    </submittedName>
</protein>
<keyword evidence="1" id="KW-0732">Signal</keyword>
<name>A0AAD6Z935_9AGAR</name>
<feature type="signal peptide" evidence="1">
    <location>
        <begin position="1"/>
        <end position="18"/>
    </location>
</feature>
<comment type="caution">
    <text evidence="2">The sequence shown here is derived from an EMBL/GenBank/DDBJ whole genome shotgun (WGS) entry which is preliminary data.</text>
</comment>
<sequence length="102" mass="10661">MFSKLIAFSAIALALVNAAPNSPSQNPLITVSGNMNITGAARRGGKPVFVKLYDEDPGTVWSVDVNSDGSVIIWDHNGLPLGSATGRVTPEYGLPVVGSHRT</sequence>
<reference evidence="2" key="1">
    <citation type="submission" date="2023-03" db="EMBL/GenBank/DDBJ databases">
        <title>Massive genome expansion in bonnet fungi (Mycena s.s.) driven by repeated elements and novel gene families across ecological guilds.</title>
        <authorList>
            <consortium name="Lawrence Berkeley National Laboratory"/>
            <person name="Harder C.B."/>
            <person name="Miyauchi S."/>
            <person name="Viragh M."/>
            <person name="Kuo A."/>
            <person name="Thoen E."/>
            <person name="Andreopoulos B."/>
            <person name="Lu D."/>
            <person name="Skrede I."/>
            <person name="Drula E."/>
            <person name="Henrissat B."/>
            <person name="Morin E."/>
            <person name="Kohler A."/>
            <person name="Barry K."/>
            <person name="LaButti K."/>
            <person name="Morin E."/>
            <person name="Salamov A."/>
            <person name="Lipzen A."/>
            <person name="Mereny Z."/>
            <person name="Hegedus B."/>
            <person name="Baldrian P."/>
            <person name="Stursova M."/>
            <person name="Weitz H."/>
            <person name="Taylor A."/>
            <person name="Grigoriev I.V."/>
            <person name="Nagy L.G."/>
            <person name="Martin F."/>
            <person name="Kauserud H."/>
        </authorList>
    </citation>
    <scope>NUCLEOTIDE SEQUENCE</scope>
    <source>
        <strain evidence="2">CBHHK002</strain>
    </source>
</reference>
<evidence type="ECO:0000313" key="3">
    <source>
        <dbReference type="Proteomes" id="UP001218218"/>
    </source>
</evidence>
<organism evidence="2 3">
    <name type="scientific">Mycena albidolilacea</name>
    <dbReference type="NCBI Taxonomy" id="1033008"/>
    <lineage>
        <taxon>Eukaryota</taxon>
        <taxon>Fungi</taxon>
        <taxon>Dikarya</taxon>
        <taxon>Basidiomycota</taxon>
        <taxon>Agaricomycotina</taxon>
        <taxon>Agaricomycetes</taxon>
        <taxon>Agaricomycetidae</taxon>
        <taxon>Agaricales</taxon>
        <taxon>Marasmiineae</taxon>
        <taxon>Mycenaceae</taxon>
        <taxon>Mycena</taxon>
    </lineage>
</organism>
<dbReference type="Proteomes" id="UP001218218">
    <property type="component" value="Unassembled WGS sequence"/>
</dbReference>
<evidence type="ECO:0000313" key="2">
    <source>
        <dbReference type="EMBL" id="KAJ7312529.1"/>
    </source>
</evidence>
<dbReference type="EMBL" id="JARIHO010000071">
    <property type="protein sequence ID" value="KAJ7312529.1"/>
    <property type="molecule type" value="Genomic_DNA"/>
</dbReference>
<accession>A0AAD6Z935</accession>
<proteinExistence type="predicted"/>
<dbReference type="AlphaFoldDB" id="A0AAD6Z935"/>